<dbReference type="EMBL" id="PZZP01000004">
    <property type="protein sequence ID" value="PTM53318.1"/>
    <property type="molecule type" value="Genomic_DNA"/>
</dbReference>
<sequence length="181" mass="19427">MDWTTIFWYCFWGGLVASLALWLLGDWLGGLLDGIWEFASSLFQPVTLVGAITAFGAAGLILTESTPLTGILLIATSLAIAIIAFLLLYYLVVRPVADAESSSAFRLQELVGHTGEVLITIPDQGCGEVLIWTGSGHTNQIASSHRGESIPSGTRIVVRRVEDSVLWVTPVDPSQGVNKTI</sequence>
<keyword evidence="4" id="KW-1185">Reference proteome</keyword>
<evidence type="ECO:0000313" key="4">
    <source>
        <dbReference type="Proteomes" id="UP000241639"/>
    </source>
</evidence>
<dbReference type="AlphaFoldDB" id="A0A2T4Z0N8"/>
<dbReference type="InterPro" id="IPR058653">
    <property type="entry name" value="NfeD2_TM"/>
</dbReference>
<dbReference type="Pfam" id="PF25842">
    <property type="entry name" value="NfeD_TM"/>
    <property type="match status" value="1"/>
</dbReference>
<evidence type="ECO:0000313" key="3">
    <source>
        <dbReference type="EMBL" id="PTM53318.1"/>
    </source>
</evidence>
<dbReference type="OrthoDB" id="1683445at2"/>
<accession>A0A2T4Z0N8</accession>
<dbReference type="InterPro" id="IPR012340">
    <property type="entry name" value="NA-bd_OB-fold"/>
</dbReference>
<evidence type="ECO:0000256" key="1">
    <source>
        <dbReference type="SAM" id="Phobius"/>
    </source>
</evidence>
<dbReference type="Proteomes" id="UP000241639">
    <property type="component" value="Unassembled WGS sequence"/>
</dbReference>
<keyword evidence="1" id="KW-0472">Membrane</keyword>
<gene>
    <name evidence="3" type="ORF">C8J48_3642</name>
</gene>
<comment type="caution">
    <text evidence="3">The sequence shown here is derived from an EMBL/GenBank/DDBJ whole genome shotgun (WGS) entry which is preliminary data.</text>
</comment>
<organism evidence="3 4">
    <name type="scientific">Desmospora activa DSM 45169</name>
    <dbReference type="NCBI Taxonomy" id="1121389"/>
    <lineage>
        <taxon>Bacteria</taxon>
        <taxon>Bacillati</taxon>
        <taxon>Bacillota</taxon>
        <taxon>Bacilli</taxon>
        <taxon>Bacillales</taxon>
        <taxon>Thermoactinomycetaceae</taxon>
        <taxon>Desmospora</taxon>
    </lineage>
</organism>
<feature type="transmembrane region" description="Helical" evidence="1">
    <location>
        <begin position="6"/>
        <end position="29"/>
    </location>
</feature>
<reference evidence="3 4" key="1">
    <citation type="submission" date="2018-04" db="EMBL/GenBank/DDBJ databases">
        <title>Genomic Encyclopedia of Archaeal and Bacterial Type Strains, Phase II (KMG-II): from individual species to whole genera.</title>
        <authorList>
            <person name="Goeker M."/>
        </authorList>
    </citation>
    <scope>NUCLEOTIDE SEQUENCE [LARGE SCALE GENOMIC DNA]</scope>
    <source>
        <strain evidence="3 4">DSM 45169</strain>
    </source>
</reference>
<dbReference type="RefSeq" id="WP_107728601.1">
    <property type="nucleotide sequence ID" value="NZ_PZZP01000004.1"/>
</dbReference>
<keyword evidence="1" id="KW-0812">Transmembrane</keyword>
<evidence type="ECO:0000259" key="2">
    <source>
        <dbReference type="Pfam" id="PF25842"/>
    </source>
</evidence>
<dbReference type="Gene3D" id="2.40.50.140">
    <property type="entry name" value="Nucleic acid-binding proteins"/>
    <property type="match status" value="1"/>
</dbReference>
<feature type="transmembrane region" description="Helical" evidence="1">
    <location>
        <begin position="41"/>
        <end position="62"/>
    </location>
</feature>
<protein>
    <submittedName>
        <fullName evidence="3">NfeD-like partner-binding protein</fullName>
    </submittedName>
</protein>
<keyword evidence="1" id="KW-1133">Transmembrane helix</keyword>
<proteinExistence type="predicted"/>
<feature type="transmembrane region" description="Helical" evidence="1">
    <location>
        <begin position="68"/>
        <end position="92"/>
    </location>
</feature>
<feature type="domain" description="Membrane protein NfeD2 N-terminal transmembrane" evidence="2">
    <location>
        <begin position="3"/>
        <end position="101"/>
    </location>
</feature>
<name>A0A2T4Z0N8_9BACL</name>